<proteinExistence type="predicted"/>
<protein>
    <recommendedName>
        <fullName evidence="2">Tail protein</fullName>
    </recommendedName>
</protein>
<organism evidence="1">
    <name type="scientific">uncultured Caudovirales phage</name>
    <dbReference type="NCBI Taxonomy" id="2100421"/>
    <lineage>
        <taxon>Viruses</taxon>
        <taxon>Duplodnaviria</taxon>
        <taxon>Heunggongvirae</taxon>
        <taxon>Uroviricota</taxon>
        <taxon>Caudoviricetes</taxon>
        <taxon>Peduoviridae</taxon>
        <taxon>Maltschvirus</taxon>
        <taxon>Maltschvirus maltsch</taxon>
    </lineage>
</organism>
<accession>A0A6J5LB42</accession>
<reference evidence="1" key="1">
    <citation type="submission" date="2020-04" db="EMBL/GenBank/DDBJ databases">
        <authorList>
            <person name="Chiriac C."/>
            <person name="Salcher M."/>
            <person name="Ghai R."/>
            <person name="Kavagutti S V."/>
        </authorList>
    </citation>
    <scope>NUCLEOTIDE SEQUENCE</scope>
</reference>
<gene>
    <name evidence="1" type="ORF">UFOVP119_80</name>
</gene>
<dbReference type="InterPro" id="IPR025395">
    <property type="entry name" value="Phage_tail_terminator-like"/>
</dbReference>
<dbReference type="EMBL" id="LR796238">
    <property type="protein sequence ID" value="CAB4130456.1"/>
    <property type="molecule type" value="Genomic_DNA"/>
</dbReference>
<dbReference type="Gene3D" id="3.30.2000.20">
    <property type="match status" value="1"/>
</dbReference>
<evidence type="ECO:0000313" key="1">
    <source>
        <dbReference type="EMBL" id="CAB4130456.1"/>
    </source>
</evidence>
<sequence>MSAATFHVDLRAAFRTRLATLAGLPAIAYEGKVADPKVGTPWISESMRPISSTVMATGLGGTISHVTMATLTLHYPSGAGTLTLETMAGLLMEHFRPGTVLAYESAGAVVTKVERTGLIQEPDWINGTVIVTLIGHTVN</sequence>
<dbReference type="Pfam" id="PF13554">
    <property type="entry name" value="Phage_tail_terminator_5"/>
    <property type="match status" value="1"/>
</dbReference>
<evidence type="ECO:0008006" key="2">
    <source>
        <dbReference type="Google" id="ProtNLM"/>
    </source>
</evidence>
<name>A0A6J5LB42_9CAUD</name>